<gene>
    <name evidence="1" type="ORF">D7Z26_05650</name>
</gene>
<dbReference type="OrthoDB" id="2690514at2"/>
<dbReference type="InterPro" id="IPR019658">
    <property type="entry name" value="DUF2515"/>
</dbReference>
<evidence type="ECO:0000313" key="1">
    <source>
        <dbReference type="EMBL" id="RKP56131.1"/>
    </source>
</evidence>
<dbReference type="RefSeq" id="WP_120975099.1">
    <property type="nucleotide sequence ID" value="NZ_RBZM01000003.1"/>
</dbReference>
<dbReference type="AlphaFoldDB" id="A0A494Y1L2"/>
<dbReference type="Pfam" id="PF10720">
    <property type="entry name" value="DUF2515"/>
    <property type="match status" value="1"/>
</dbReference>
<dbReference type="Proteomes" id="UP000282076">
    <property type="component" value="Unassembled WGS sequence"/>
</dbReference>
<dbReference type="EMBL" id="RBZM01000003">
    <property type="protein sequence ID" value="RKP56131.1"/>
    <property type="molecule type" value="Genomic_DNA"/>
</dbReference>
<sequence length="425" mass="48662">MDFRINKPRRFYRLLRVPGRLVLGLIGKADSLWNSLRLTRRRAPLSFSCAASGFSRPYRPSTASTTASEEDRRLCSSIREATVAHNRNNVTRTAAYLNMYQSHPELQWAFLAHLVSRNGGWSMTDLKGQWLPGLIDESFASSLFNMLEASNSLIFGDAYPQLKLYAEGIRLNRDLSYLLPEFAVSSFMTPFWERFRLDQDPVPLAIALIVNEQHFIQSRVVEDADYKRDVFDSFVFRSQPLLQLNQIVFPLWRDSRVADVIPMRLVGRVLENFEDLHERVEFGKSLYGILFGYPDVHKAIWAFASSIPHTGSRADYWPHRFSNDRTAKAGGTPGDPNVAAGQSRPSMWLSPPLAEAWPDQALRQPQTADWFARHDDAMKYVKPPKLHRIIDMTHEHLFGQHKLQAALLLERSFMNGANNRRTGRG</sequence>
<keyword evidence="2" id="KW-1185">Reference proteome</keyword>
<accession>A0A494Y1L2</accession>
<proteinExistence type="predicted"/>
<name>A0A494Y1L2_9BACL</name>
<organism evidence="1 2">
    <name type="scientific">Cohnella endophytica</name>
    <dbReference type="NCBI Taxonomy" id="2419778"/>
    <lineage>
        <taxon>Bacteria</taxon>
        <taxon>Bacillati</taxon>
        <taxon>Bacillota</taxon>
        <taxon>Bacilli</taxon>
        <taxon>Bacillales</taxon>
        <taxon>Paenibacillaceae</taxon>
        <taxon>Cohnella</taxon>
    </lineage>
</organism>
<evidence type="ECO:0000313" key="2">
    <source>
        <dbReference type="Proteomes" id="UP000282076"/>
    </source>
</evidence>
<reference evidence="1 2" key="1">
    <citation type="submission" date="2018-10" db="EMBL/GenBank/DDBJ databases">
        <title>Cohnella sp. M2MS4P-1, whole genome shotgun sequence.</title>
        <authorList>
            <person name="Tuo L."/>
        </authorList>
    </citation>
    <scope>NUCLEOTIDE SEQUENCE [LARGE SCALE GENOMIC DNA]</scope>
    <source>
        <strain evidence="1 2">M2MS4P-1</strain>
    </source>
</reference>
<protein>
    <submittedName>
        <fullName evidence="1">DUF2515 domain-containing protein</fullName>
    </submittedName>
</protein>
<comment type="caution">
    <text evidence="1">The sequence shown here is derived from an EMBL/GenBank/DDBJ whole genome shotgun (WGS) entry which is preliminary data.</text>
</comment>